<dbReference type="SMART" id="SM00346">
    <property type="entry name" value="HTH_ICLR"/>
    <property type="match status" value="1"/>
</dbReference>
<dbReference type="PROSITE" id="PS51078">
    <property type="entry name" value="ICLR_ED"/>
    <property type="match status" value="1"/>
</dbReference>
<keyword evidence="8" id="KW-1185">Reference proteome</keyword>
<keyword evidence="2" id="KW-0238">DNA-binding</keyword>
<evidence type="ECO:0000259" key="6">
    <source>
        <dbReference type="PROSITE" id="PS51078"/>
    </source>
</evidence>
<feature type="domain" description="PH" evidence="4">
    <location>
        <begin position="1"/>
        <end position="24"/>
    </location>
</feature>
<feature type="domain" description="IclR-ED" evidence="6">
    <location>
        <begin position="82"/>
        <end position="261"/>
    </location>
</feature>
<dbReference type="Pfam" id="PF09339">
    <property type="entry name" value="HTH_IclR"/>
    <property type="match status" value="1"/>
</dbReference>
<comment type="caution">
    <text evidence="7">The sequence shown here is derived from an EMBL/GenBank/DDBJ whole genome shotgun (WGS) entry which is preliminary data.</text>
</comment>
<evidence type="ECO:0000259" key="5">
    <source>
        <dbReference type="PROSITE" id="PS51077"/>
    </source>
</evidence>
<organism evidence="7 8">
    <name type="scientific">Paenibacillus monticola</name>
    <dbReference type="NCBI Taxonomy" id="2666075"/>
    <lineage>
        <taxon>Bacteria</taxon>
        <taxon>Bacillati</taxon>
        <taxon>Bacillota</taxon>
        <taxon>Bacilli</taxon>
        <taxon>Bacillales</taxon>
        <taxon>Paenibacillaceae</taxon>
        <taxon>Paenibacillus</taxon>
    </lineage>
</organism>
<dbReference type="GO" id="GO:0045892">
    <property type="term" value="P:negative regulation of DNA-templated transcription"/>
    <property type="evidence" value="ECO:0007669"/>
    <property type="project" value="TreeGrafter"/>
</dbReference>
<dbReference type="Pfam" id="PF01614">
    <property type="entry name" value="IclR_C"/>
    <property type="match status" value="1"/>
</dbReference>
<dbReference type="Gene3D" id="1.10.10.10">
    <property type="entry name" value="Winged helix-like DNA-binding domain superfamily/Winged helix DNA-binding domain"/>
    <property type="match status" value="1"/>
</dbReference>
<dbReference type="InterPro" id="IPR001849">
    <property type="entry name" value="PH_domain"/>
</dbReference>
<evidence type="ECO:0000313" key="7">
    <source>
        <dbReference type="EMBL" id="MRN53710.1"/>
    </source>
</evidence>
<dbReference type="SUPFAM" id="SSF46785">
    <property type="entry name" value="Winged helix' DNA-binding domain"/>
    <property type="match status" value="1"/>
</dbReference>
<protein>
    <submittedName>
        <fullName evidence="7">Helix-turn-helix domain-containing protein</fullName>
    </submittedName>
</protein>
<dbReference type="SUPFAM" id="SSF55781">
    <property type="entry name" value="GAF domain-like"/>
    <property type="match status" value="1"/>
</dbReference>
<gene>
    <name evidence="7" type="ORF">GJB61_11960</name>
</gene>
<dbReference type="InterPro" id="IPR050707">
    <property type="entry name" value="HTH_MetabolicPath_Reg"/>
</dbReference>
<evidence type="ECO:0000313" key="8">
    <source>
        <dbReference type="Proteomes" id="UP000463051"/>
    </source>
</evidence>
<dbReference type="Proteomes" id="UP000463051">
    <property type="component" value="Unassembled WGS sequence"/>
</dbReference>
<evidence type="ECO:0000256" key="2">
    <source>
        <dbReference type="ARBA" id="ARBA00023125"/>
    </source>
</evidence>
<dbReference type="GO" id="GO:0003700">
    <property type="term" value="F:DNA-binding transcription factor activity"/>
    <property type="evidence" value="ECO:0007669"/>
    <property type="project" value="TreeGrafter"/>
</dbReference>
<dbReference type="InterPro" id="IPR014757">
    <property type="entry name" value="Tscrpt_reg_IclR_C"/>
</dbReference>
<dbReference type="InterPro" id="IPR005471">
    <property type="entry name" value="Tscrpt_reg_IclR_N"/>
</dbReference>
<evidence type="ECO:0000256" key="3">
    <source>
        <dbReference type="ARBA" id="ARBA00023163"/>
    </source>
</evidence>
<dbReference type="PANTHER" id="PTHR30136:SF35">
    <property type="entry name" value="HTH-TYPE TRANSCRIPTIONAL REGULATOR RV1719"/>
    <property type="match status" value="1"/>
</dbReference>
<dbReference type="Gene3D" id="3.30.450.40">
    <property type="match status" value="1"/>
</dbReference>
<evidence type="ECO:0000259" key="4">
    <source>
        <dbReference type="PROSITE" id="PS50003"/>
    </source>
</evidence>
<sequence length="261" mass="29454">MYFREEDEDLDRKYWVPALERADLILKAISKQPGEHKMTELCDETGINKSSMFSLLRTMEALEWVSKDKKEAYSLGVGVAYYNTVFNESHKQNFNLVEHFLKTSAESVKTISETFQLSILDRSDIVYLAKQEGPSLVKLESSPGMRFPAHATAMGKMMLAWLPLEEIERRYPNRILSQVTSRTITDWNEFMAKLASIRNDGYAMDLEEVIQGICCVAAPILDAAGNVVAAVSTSMLQHAYIDKQASAIQEVVRLAEKLSLS</sequence>
<dbReference type="EMBL" id="WJXB01000003">
    <property type="protein sequence ID" value="MRN53710.1"/>
    <property type="molecule type" value="Genomic_DNA"/>
</dbReference>
<keyword evidence="1" id="KW-0805">Transcription regulation</keyword>
<dbReference type="PANTHER" id="PTHR30136">
    <property type="entry name" value="HELIX-TURN-HELIX TRANSCRIPTIONAL REGULATOR, ICLR FAMILY"/>
    <property type="match status" value="1"/>
</dbReference>
<accession>A0A7X2L210</accession>
<name>A0A7X2L210_9BACL</name>
<dbReference type="InterPro" id="IPR036388">
    <property type="entry name" value="WH-like_DNA-bd_sf"/>
</dbReference>
<reference evidence="7 8" key="1">
    <citation type="submission" date="2019-11" db="EMBL/GenBank/DDBJ databases">
        <title>Paenibacillus monticola sp. nov., a novel PGPR strain isolated from mountain sample in China.</title>
        <authorList>
            <person name="Zhao Q."/>
            <person name="Li H.-P."/>
            <person name="Zhang J.-L."/>
        </authorList>
    </citation>
    <scope>NUCLEOTIDE SEQUENCE [LARGE SCALE GENOMIC DNA]</scope>
    <source>
        <strain evidence="7 8">LC-T2</strain>
    </source>
</reference>
<dbReference type="GO" id="GO:0003677">
    <property type="term" value="F:DNA binding"/>
    <property type="evidence" value="ECO:0007669"/>
    <property type="project" value="UniProtKB-KW"/>
</dbReference>
<dbReference type="AlphaFoldDB" id="A0A7X2L210"/>
<dbReference type="PROSITE" id="PS50003">
    <property type="entry name" value="PH_DOMAIN"/>
    <property type="match status" value="1"/>
</dbReference>
<keyword evidence="3" id="KW-0804">Transcription</keyword>
<dbReference type="InterPro" id="IPR036390">
    <property type="entry name" value="WH_DNA-bd_sf"/>
</dbReference>
<dbReference type="InterPro" id="IPR029016">
    <property type="entry name" value="GAF-like_dom_sf"/>
</dbReference>
<evidence type="ECO:0000256" key="1">
    <source>
        <dbReference type="ARBA" id="ARBA00023015"/>
    </source>
</evidence>
<dbReference type="PROSITE" id="PS51077">
    <property type="entry name" value="HTH_ICLR"/>
    <property type="match status" value="1"/>
</dbReference>
<feature type="domain" description="HTH iclR-type" evidence="5">
    <location>
        <begin position="16"/>
        <end position="77"/>
    </location>
</feature>
<proteinExistence type="predicted"/>